<dbReference type="InterPro" id="IPR042236">
    <property type="entry name" value="PI3K_accessory_sf"/>
</dbReference>
<dbReference type="PROSITE" id="PS51547">
    <property type="entry name" value="C2_PI3K"/>
    <property type="match status" value="1"/>
</dbReference>
<dbReference type="Gene3D" id="1.25.40.70">
    <property type="entry name" value="Phosphatidylinositol 3-kinase, accessory domain (PIK)"/>
    <property type="match status" value="1"/>
</dbReference>
<dbReference type="SMART" id="SM00142">
    <property type="entry name" value="PI3K_C2"/>
    <property type="match status" value="1"/>
</dbReference>
<dbReference type="GO" id="GO:0005886">
    <property type="term" value="C:plasma membrane"/>
    <property type="evidence" value="ECO:0007669"/>
    <property type="project" value="TreeGrafter"/>
</dbReference>
<feature type="domain" description="C2 PI3K-type" evidence="3">
    <location>
        <begin position="22"/>
        <end position="177"/>
    </location>
</feature>
<comment type="similarity">
    <text evidence="1">Belongs to the PI3/PI4-kinase family.</text>
</comment>
<feature type="domain" description="PIK helical" evidence="2">
    <location>
        <begin position="198"/>
        <end position="353"/>
    </location>
</feature>
<dbReference type="FunFam" id="2.60.40.150:FF:000041">
    <property type="entry name" value="Phosphatidylinositol 4,5-bisphosphate 3-kinase catalytic subunit"/>
    <property type="match status" value="1"/>
</dbReference>
<evidence type="ECO:0000259" key="2">
    <source>
        <dbReference type="PROSITE" id="PS51545"/>
    </source>
</evidence>
<evidence type="ECO:0000313" key="4">
    <source>
        <dbReference type="EMBL" id="GBL76286.1"/>
    </source>
</evidence>
<reference evidence="4 5" key="1">
    <citation type="journal article" date="2019" name="Sci. Rep.">
        <title>Orb-weaving spider Araneus ventricosus genome elucidates the spidroin gene catalogue.</title>
        <authorList>
            <person name="Kono N."/>
            <person name="Nakamura H."/>
            <person name="Ohtoshi R."/>
            <person name="Moran D.A.P."/>
            <person name="Shinohara A."/>
            <person name="Yoshida Y."/>
            <person name="Fujiwara M."/>
            <person name="Mori M."/>
            <person name="Tomita M."/>
            <person name="Arakawa K."/>
        </authorList>
    </citation>
    <scope>NUCLEOTIDE SEQUENCE [LARGE SCALE GENOMIC DNA]</scope>
</reference>
<dbReference type="GO" id="GO:0035005">
    <property type="term" value="F:1-phosphatidylinositol-4-phosphate 3-kinase activity"/>
    <property type="evidence" value="ECO:0007669"/>
    <property type="project" value="TreeGrafter"/>
</dbReference>
<dbReference type="SMART" id="SM00145">
    <property type="entry name" value="PI3Ka"/>
    <property type="match status" value="1"/>
</dbReference>
<dbReference type="Pfam" id="PF00613">
    <property type="entry name" value="PI3Ka"/>
    <property type="match status" value="1"/>
</dbReference>
<proteinExistence type="inferred from homology"/>
<dbReference type="InterPro" id="IPR002420">
    <property type="entry name" value="PI3K-type_C2_dom"/>
</dbReference>
<dbReference type="Pfam" id="PF00792">
    <property type="entry name" value="PI3K_C2"/>
    <property type="match status" value="1"/>
</dbReference>
<dbReference type="GO" id="GO:0048015">
    <property type="term" value="P:phosphatidylinositol-mediated signaling"/>
    <property type="evidence" value="ECO:0007669"/>
    <property type="project" value="TreeGrafter"/>
</dbReference>
<dbReference type="InterPro" id="IPR015433">
    <property type="entry name" value="PI3/4_kinase"/>
</dbReference>
<comment type="caution">
    <text evidence="4">The sequence shown here is derived from an EMBL/GenBank/DDBJ whole genome shotgun (WGS) entry which is preliminary data.</text>
</comment>
<protein>
    <submittedName>
        <fullName evidence="4">Phosphatidylinositol 4,5-bisphosphate 3-kinase catalytic subunit alpha isoform</fullName>
    </submittedName>
</protein>
<gene>
    <name evidence="4" type="primary">PIK3CA</name>
    <name evidence="4" type="ORF">AVEN_234538_1</name>
</gene>
<dbReference type="GO" id="GO:0016303">
    <property type="term" value="F:1-phosphatidylinositol-3-kinase activity"/>
    <property type="evidence" value="ECO:0007669"/>
    <property type="project" value="TreeGrafter"/>
</dbReference>
<dbReference type="Proteomes" id="UP000499080">
    <property type="component" value="Unassembled WGS sequence"/>
</dbReference>
<sequence length="353" mass="41200">MLSCEHDNWSNFDLNLTSMGYVVRIVKISVEFIDGLSSSKGVEMIYVKTGIFHGTELLCPTRDTSQVVFSNPKWEEWLEYDLFVPDIPRSARLCLSVCSVSRRKRREEHCAIAWGNINLFDYKDRLLSDRVSVHLWAMPKGMDELLNPIDTTGSNPNRDSPCLVLEFERFSSTVVFPTMAEIEEYANFVSKLDVQEESKRMPSDAQSEFETLKEIIEKDPLSEISEQEKELLWRLRRECMAIPDSLPKLLEAVKWNSRDDVAQMYMLFKEWPQVSPEVALELLDCKYADKVERDHAVLWLNSGLTDDLMSQYLLQLVQVIKYESYYDNNLAKLLLRRALSNRKIGHFFFWHLK</sequence>
<dbReference type="AlphaFoldDB" id="A0A4Y2AAK0"/>
<dbReference type="GO" id="GO:0005942">
    <property type="term" value="C:phosphatidylinositol 3-kinase complex"/>
    <property type="evidence" value="ECO:0007669"/>
    <property type="project" value="TreeGrafter"/>
</dbReference>
<dbReference type="PROSITE" id="PS51545">
    <property type="entry name" value="PIK_HELICAL"/>
    <property type="match status" value="1"/>
</dbReference>
<dbReference type="EMBL" id="BGPR01000009">
    <property type="protein sequence ID" value="GBL76286.1"/>
    <property type="molecule type" value="Genomic_DNA"/>
</dbReference>
<dbReference type="InterPro" id="IPR016024">
    <property type="entry name" value="ARM-type_fold"/>
</dbReference>
<dbReference type="OrthoDB" id="67688at2759"/>
<name>A0A4Y2AAK0_ARAVE</name>
<dbReference type="SUPFAM" id="SSF48371">
    <property type="entry name" value="ARM repeat"/>
    <property type="match status" value="1"/>
</dbReference>
<evidence type="ECO:0000259" key="3">
    <source>
        <dbReference type="PROSITE" id="PS51547"/>
    </source>
</evidence>
<dbReference type="GO" id="GO:0005737">
    <property type="term" value="C:cytoplasm"/>
    <property type="evidence" value="ECO:0007669"/>
    <property type="project" value="TreeGrafter"/>
</dbReference>
<keyword evidence="4" id="KW-0808">Transferase</keyword>
<dbReference type="InterPro" id="IPR035892">
    <property type="entry name" value="C2_domain_sf"/>
</dbReference>
<evidence type="ECO:0000313" key="5">
    <source>
        <dbReference type="Proteomes" id="UP000499080"/>
    </source>
</evidence>
<dbReference type="GO" id="GO:0043491">
    <property type="term" value="P:phosphatidylinositol 3-kinase/protein kinase B signal transduction"/>
    <property type="evidence" value="ECO:0007669"/>
    <property type="project" value="TreeGrafter"/>
</dbReference>
<organism evidence="4 5">
    <name type="scientific">Araneus ventricosus</name>
    <name type="common">Orbweaver spider</name>
    <name type="synonym">Epeira ventricosa</name>
    <dbReference type="NCBI Taxonomy" id="182803"/>
    <lineage>
        <taxon>Eukaryota</taxon>
        <taxon>Metazoa</taxon>
        <taxon>Ecdysozoa</taxon>
        <taxon>Arthropoda</taxon>
        <taxon>Chelicerata</taxon>
        <taxon>Arachnida</taxon>
        <taxon>Araneae</taxon>
        <taxon>Araneomorphae</taxon>
        <taxon>Entelegynae</taxon>
        <taxon>Araneoidea</taxon>
        <taxon>Araneidae</taxon>
        <taxon>Araneus</taxon>
    </lineage>
</organism>
<keyword evidence="4" id="KW-0418">Kinase</keyword>
<keyword evidence="5" id="KW-1185">Reference proteome</keyword>
<dbReference type="GO" id="GO:0016477">
    <property type="term" value="P:cell migration"/>
    <property type="evidence" value="ECO:0007669"/>
    <property type="project" value="TreeGrafter"/>
</dbReference>
<accession>A0A4Y2AAK0</accession>
<evidence type="ECO:0000256" key="1">
    <source>
        <dbReference type="PROSITE-ProRule" id="PRU00880"/>
    </source>
</evidence>
<dbReference type="Gene3D" id="2.60.40.150">
    <property type="entry name" value="C2 domain"/>
    <property type="match status" value="1"/>
</dbReference>
<dbReference type="PANTHER" id="PTHR10048">
    <property type="entry name" value="PHOSPHATIDYLINOSITOL KINASE"/>
    <property type="match status" value="1"/>
</dbReference>
<dbReference type="InterPro" id="IPR001263">
    <property type="entry name" value="PI3K_accessory_dom"/>
</dbReference>
<dbReference type="SUPFAM" id="SSF49562">
    <property type="entry name" value="C2 domain (Calcium/lipid-binding domain, CaLB)"/>
    <property type="match status" value="1"/>
</dbReference>
<dbReference type="PANTHER" id="PTHR10048:SF111">
    <property type="entry name" value="PHOSPHATIDYLINOSITOL 3-KINASE AGE-1"/>
    <property type="match status" value="1"/>
</dbReference>